<keyword evidence="2" id="KW-1185">Reference proteome</keyword>
<dbReference type="EMBL" id="JAAGAX010000016">
    <property type="protein sequence ID" value="KAF2288052.1"/>
    <property type="molecule type" value="Genomic_DNA"/>
</dbReference>
<evidence type="ECO:0000313" key="2">
    <source>
        <dbReference type="Proteomes" id="UP000467840"/>
    </source>
</evidence>
<name>A0A6A6KGN2_HEVBR</name>
<reference evidence="1 2" key="1">
    <citation type="journal article" date="2020" name="Mol. Plant">
        <title>The Chromosome-Based Rubber Tree Genome Provides New Insights into Spurge Genome Evolution and Rubber Biosynthesis.</title>
        <authorList>
            <person name="Liu J."/>
            <person name="Shi C."/>
            <person name="Shi C.C."/>
            <person name="Li W."/>
            <person name="Zhang Q.J."/>
            <person name="Zhang Y."/>
            <person name="Li K."/>
            <person name="Lu H.F."/>
            <person name="Shi C."/>
            <person name="Zhu S.T."/>
            <person name="Xiao Z.Y."/>
            <person name="Nan H."/>
            <person name="Yue Y."/>
            <person name="Zhu X.G."/>
            <person name="Wu Y."/>
            <person name="Hong X.N."/>
            <person name="Fan G.Y."/>
            <person name="Tong Y."/>
            <person name="Zhang D."/>
            <person name="Mao C.L."/>
            <person name="Liu Y.L."/>
            <person name="Hao S.J."/>
            <person name="Liu W.Q."/>
            <person name="Lv M.Q."/>
            <person name="Zhang H.B."/>
            <person name="Liu Y."/>
            <person name="Hu-Tang G.R."/>
            <person name="Wang J.P."/>
            <person name="Wang J.H."/>
            <person name="Sun Y.H."/>
            <person name="Ni S.B."/>
            <person name="Chen W.B."/>
            <person name="Zhang X.C."/>
            <person name="Jiao Y.N."/>
            <person name="Eichler E.E."/>
            <person name="Li G.H."/>
            <person name="Liu X."/>
            <person name="Gao L.Z."/>
        </authorList>
    </citation>
    <scope>NUCLEOTIDE SEQUENCE [LARGE SCALE GENOMIC DNA]</scope>
    <source>
        <strain evidence="2">cv. GT1</strain>
        <tissue evidence="1">Leaf</tissue>
    </source>
</reference>
<proteinExistence type="predicted"/>
<dbReference type="Proteomes" id="UP000467840">
    <property type="component" value="Chromosome 8"/>
</dbReference>
<organism evidence="1 2">
    <name type="scientific">Hevea brasiliensis</name>
    <name type="common">Para rubber tree</name>
    <name type="synonym">Siphonia brasiliensis</name>
    <dbReference type="NCBI Taxonomy" id="3981"/>
    <lineage>
        <taxon>Eukaryota</taxon>
        <taxon>Viridiplantae</taxon>
        <taxon>Streptophyta</taxon>
        <taxon>Embryophyta</taxon>
        <taxon>Tracheophyta</taxon>
        <taxon>Spermatophyta</taxon>
        <taxon>Magnoliopsida</taxon>
        <taxon>eudicotyledons</taxon>
        <taxon>Gunneridae</taxon>
        <taxon>Pentapetalae</taxon>
        <taxon>rosids</taxon>
        <taxon>fabids</taxon>
        <taxon>Malpighiales</taxon>
        <taxon>Euphorbiaceae</taxon>
        <taxon>Crotonoideae</taxon>
        <taxon>Micrandreae</taxon>
        <taxon>Hevea</taxon>
    </lineage>
</organism>
<dbReference type="PANTHER" id="PTHR47911:SF1">
    <property type="entry name" value="OS06G0664400 PROTEIN"/>
    <property type="match status" value="1"/>
</dbReference>
<sequence length="159" mass="18308">MGEFDQNPDIDEKPPMPLRDVLEKVKPFIMAYEGIQSQEEWEEVIEETMKNVPLLKEIVDYYSGPDRVTAKRQQEELERVAKTIPASAPSSVKQFADHAVLSLQSNPGWGFDKKCQFMDKLVREAEPLPLQWLCSGQGSEDSKSYSLFHDSFQRKDARR</sequence>
<dbReference type="PANTHER" id="PTHR47911">
    <property type="entry name" value="HYDROXYPROLINE-RICH GLYCOPROTEIN-LIKE"/>
    <property type="match status" value="1"/>
</dbReference>
<dbReference type="AlphaFoldDB" id="A0A6A6KGN2"/>
<gene>
    <name evidence="1" type="ORF">GH714_004113</name>
</gene>
<evidence type="ECO:0000313" key="1">
    <source>
        <dbReference type="EMBL" id="KAF2288052.1"/>
    </source>
</evidence>
<comment type="caution">
    <text evidence="1">The sequence shown here is derived from an EMBL/GenBank/DDBJ whole genome shotgun (WGS) entry which is preliminary data.</text>
</comment>
<protein>
    <submittedName>
        <fullName evidence="1">Uncharacterized protein</fullName>
    </submittedName>
</protein>
<accession>A0A6A6KGN2</accession>